<name>B8GIQ8_METPE</name>
<gene>
    <name evidence="2" type="ordered locus">Mpal_1558</name>
</gene>
<dbReference type="SUPFAM" id="SSF56317">
    <property type="entry name" value="Carbon-nitrogen hydrolase"/>
    <property type="match status" value="1"/>
</dbReference>
<dbReference type="Gene3D" id="3.60.110.10">
    <property type="entry name" value="Carbon-nitrogen hydrolase"/>
    <property type="match status" value="1"/>
</dbReference>
<dbReference type="OrthoDB" id="41015at2157"/>
<reference evidence="2 3" key="1">
    <citation type="journal article" date="2015" name="Genome Announc.">
        <title>Complete Genome Sequence of Methanosphaerula palustris E1-9CT, a Hydrogenotrophic Methanogen Isolated from a Minerotrophic Fen Peatland.</title>
        <authorList>
            <person name="Cadillo-Quiroz H."/>
            <person name="Browne P."/>
            <person name="Kyrpides N."/>
            <person name="Woyke T."/>
            <person name="Goodwin L."/>
            <person name="Detter C."/>
            <person name="Yavitt J.B."/>
            <person name="Zinder S.H."/>
        </authorList>
    </citation>
    <scope>NUCLEOTIDE SEQUENCE [LARGE SCALE GENOMIC DNA]</scope>
    <source>
        <strain evidence="3">ATCC BAA-1556 / DSM 19958 / E1-9c</strain>
    </source>
</reference>
<keyword evidence="3" id="KW-1185">Reference proteome</keyword>
<dbReference type="CDD" id="cd07197">
    <property type="entry name" value="nitrilase"/>
    <property type="match status" value="1"/>
</dbReference>
<keyword evidence="2" id="KW-0808">Transferase</keyword>
<dbReference type="AlphaFoldDB" id="B8GIQ8"/>
<dbReference type="eggNOG" id="arCOG00062">
    <property type="taxonomic scope" value="Archaea"/>
</dbReference>
<dbReference type="KEGG" id="mpl:Mpal_1558"/>
<dbReference type="EMBL" id="CP001338">
    <property type="protein sequence ID" value="ACL16871.1"/>
    <property type="molecule type" value="Genomic_DNA"/>
</dbReference>
<dbReference type="InterPro" id="IPR036526">
    <property type="entry name" value="C-N_Hydrolase_sf"/>
</dbReference>
<evidence type="ECO:0000313" key="3">
    <source>
        <dbReference type="Proteomes" id="UP000002457"/>
    </source>
</evidence>
<proteinExistence type="predicted"/>
<dbReference type="GeneID" id="7271103"/>
<dbReference type="HOGENOM" id="CLU_030130_3_7_2"/>
<dbReference type="STRING" id="521011.Mpal_1558"/>
<dbReference type="InterPro" id="IPR003010">
    <property type="entry name" value="C-N_Hydrolase"/>
</dbReference>
<accession>B8GIQ8</accession>
<dbReference type="PANTHER" id="PTHR23088:SF27">
    <property type="entry name" value="DEAMINATED GLUTATHIONE AMIDASE"/>
    <property type="match status" value="1"/>
</dbReference>
<dbReference type="Pfam" id="PF00795">
    <property type="entry name" value="CN_hydrolase"/>
    <property type="match status" value="1"/>
</dbReference>
<dbReference type="RefSeq" id="WP_012618190.1">
    <property type="nucleotide sequence ID" value="NC_011832.1"/>
</dbReference>
<evidence type="ECO:0000259" key="1">
    <source>
        <dbReference type="PROSITE" id="PS50263"/>
    </source>
</evidence>
<keyword evidence="2" id="KW-0012">Acyltransferase</keyword>
<feature type="domain" description="CN hydrolase" evidence="1">
    <location>
        <begin position="6"/>
        <end position="241"/>
    </location>
</feature>
<organism evidence="2 3">
    <name type="scientific">Methanosphaerula palustris (strain ATCC BAA-1556 / DSM 19958 / E1-9c)</name>
    <dbReference type="NCBI Taxonomy" id="521011"/>
    <lineage>
        <taxon>Archaea</taxon>
        <taxon>Methanobacteriati</taxon>
        <taxon>Methanobacteriota</taxon>
        <taxon>Stenosarchaea group</taxon>
        <taxon>Methanomicrobia</taxon>
        <taxon>Methanomicrobiales</taxon>
        <taxon>Methanoregulaceae</taxon>
        <taxon>Methanosphaerula</taxon>
    </lineage>
</organism>
<dbReference type="PANTHER" id="PTHR23088">
    <property type="entry name" value="NITRILASE-RELATED"/>
    <property type="match status" value="1"/>
</dbReference>
<keyword evidence="2" id="KW-0449">Lipoprotein</keyword>
<dbReference type="GO" id="GO:0016746">
    <property type="term" value="F:acyltransferase activity"/>
    <property type="evidence" value="ECO:0007669"/>
    <property type="project" value="UniProtKB-KW"/>
</dbReference>
<dbReference type="PROSITE" id="PS50263">
    <property type="entry name" value="CN_HYDROLASE"/>
    <property type="match status" value="1"/>
</dbReference>
<sequence>MTKETELIAAGQLAPCWSDPDRTLLKVRRMAAEAADAGAVLLALPEQVLTGWNPLQAQFLEEEDGPLVGALQEIAADHRIGLLGSVQQKADPMPTNTAVMIDADGTVLTRYAKMHPFSPGGEDLHYARGAGISTFSMAGLRFGIAICYDLRFSDLFARYAEAGVDAMLVPAAWPCSRIEHWERFLRMRAEEQGYYLIGINTAAVTTPIDRYCGHSMIVDPSGTVLASADGTEQVLYATVNPAMVCSAVQHDRPTTNGR</sequence>
<evidence type="ECO:0000313" key="2">
    <source>
        <dbReference type="EMBL" id="ACL16871.1"/>
    </source>
</evidence>
<protein>
    <submittedName>
        <fullName evidence="2">Nitrilase/cyanide hydratase and apolipoprotein N-acyltransferase</fullName>
    </submittedName>
</protein>
<dbReference type="Proteomes" id="UP000002457">
    <property type="component" value="Chromosome"/>
</dbReference>